<dbReference type="OrthoDB" id="7178350at2"/>
<name>A0A2A4B3P7_9SPHN</name>
<feature type="binding site" evidence="2">
    <location>
        <begin position="13"/>
        <end position="16"/>
    </location>
    <ligand>
        <name>FAD</name>
        <dbReference type="ChEBI" id="CHEBI:57692"/>
    </ligand>
</feature>
<feature type="binding site" evidence="2">
    <location>
        <position position="189"/>
    </location>
    <ligand>
        <name>FAD</name>
        <dbReference type="ChEBI" id="CHEBI:57692"/>
    </ligand>
</feature>
<keyword evidence="2" id="KW-0285">Flavoprotein</keyword>
<dbReference type="SUPFAM" id="SSF51905">
    <property type="entry name" value="FAD/NAD(P)-binding domain"/>
    <property type="match status" value="1"/>
</dbReference>
<dbReference type="EMBL" id="NWMW01000002">
    <property type="protein sequence ID" value="PCD02314.1"/>
    <property type="molecule type" value="Genomic_DNA"/>
</dbReference>
<dbReference type="InterPro" id="IPR006905">
    <property type="entry name" value="Flavin_halogenase"/>
</dbReference>
<proteinExistence type="predicted"/>
<dbReference type="PIRSF" id="PIRSF011396">
    <property type="entry name" value="Trp_halogenase"/>
    <property type="match status" value="1"/>
</dbReference>
<evidence type="ECO:0000256" key="2">
    <source>
        <dbReference type="PIRSR" id="PIRSR011396-2"/>
    </source>
</evidence>
<gene>
    <name evidence="3" type="ORF">COC42_12790</name>
</gene>
<evidence type="ECO:0000313" key="4">
    <source>
        <dbReference type="Proteomes" id="UP000218366"/>
    </source>
</evidence>
<feature type="active site" evidence="1">
    <location>
        <position position="83"/>
    </location>
</feature>
<keyword evidence="2" id="KW-0274">FAD</keyword>
<dbReference type="InterPro" id="IPR050816">
    <property type="entry name" value="Flavin-dep_Halogenase_NPB"/>
</dbReference>
<dbReference type="Proteomes" id="UP000218366">
    <property type="component" value="Unassembled WGS sequence"/>
</dbReference>
<feature type="binding site" evidence="2">
    <location>
        <position position="349"/>
    </location>
    <ligand>
        <name>L-tryptophan</name>
        <dbReference type="ChEBI" id="CHEBI:57912"/>
    </ligand>
</feature>
<feature type="binding site" evidence="2">
    <location>
        <position position="340"/>
    </location>
    <ligand>
        <name>FAD</name>
        <dbReference type="ChEBI" id="CHEBI:57692"/>
    </ligand>
</feature>
<dbReference type="Pfam" id="PF04820">
    <property type="entry name" value="Trp_halogenase"/>
    <property type="match status" value="1"/>
</dbReference>
<keyword evidence="4" id="KW-1185">Reference proteome</keyword>
<dbReference type="PANTHER" id="PTHR43747">
    <property type="entry name" value="FAD-BINDING PROTEIN"/>
    <property type="match status" value="1"/>
</dbReference>
<evidence type="ECO:0000256" key="1">
    <source>
        <dbReference type="PIRSR" id="PIRSR011396-1"/>
    </source>
</evidence>
<sequence length="515" mass="57363">MTGPVQKIVIVGGGTAGWLAAGVIAARHKTRIDAGQFSVTLVESPNVPIIGVGEGTWPTLRSTLAKMGVSETDFFRECDAAFKQGARFQRWTTGAPDDAYYHPLMLPTNFQHLNLVPHWLAANDDESFCDAVCPQGRICDDGLAPKTIATREYDAVANYAYHLDAGKFADFLTRHCTQKLGVRHILADVTQVCQAEDGDVTHLVTEQAGTIPGDLFVDCTGFKALLIGGAMGVPFRPLKDVLFCDTAMAVQVPHERPDSPIASHTLSTAQSAGWIWDIGLPTRRGLGYVYSSAHVDDETAERELRAYAGAAADGLSVRKIPIRAGHREQFWKRNVVAVGLAAGFLEPLEASAIVLIELSAKLIAEQMPARREVMDTIARRFNETTAYRWGRIVDFLKLHYVLTKRTDTDFWRDNVRTESIPDRLADLIDLWRWQSPWFHDEFDRAEEVFPAASYQYVLYGMGFRTEVEPVTLGDDARLAERARRENRMQTEKLRAGLPRHRDLIDRIKVQGLSAI</sequence>
<protein>
    <submittedName>
        <fullName evidence="3">Tryptophan halogenase</fullName>
    </submittedName>
</protein>
<organism evidence="3 4">
    <name type="scientific">Sphingomonas spermidinifaciens</name>
    <dbReference type="NCBI Taxonomy" id="1141889"/>
    <lineage>
        <taxon>Bacteria</taxon>
        <taxon>Pseudomonadati</taxon>
        <taxon>Pseudomonadota</taxon>
        <taxon>Alphaproteobacteria</taxon>
        <taxon>Sphingomonadales</taxon>
        <taxon>Sphingomonadaceae</taxon>
        <taxon>Sphingomonas</taxon>
    </lineage>
</organism>
<dbReference type="InterPro" id="IPR036188">
    <property type="entry name" value="FAD/NAD-bd_sf"/>
</dbReference>
<dbReference type="Gene3D" id="3.50.50.60">
    <property type="entry name" value="FAD/NAD(P)-binding domain"/>
    <property type="match status" value="1"/>
</dbReference>
<keyword evidence="2" id="KW-0547">Nucleotide-binding</keyword>
<dbReference type="PANTHER" id="PTHR43747:SF4">
    <property type="entry name" value="FLAVIN-DEPENDENT TRYPTOPHAN HALOGENASE"/>
    <property type="match status" value="1"/>
</dbReference>
<comment type="caution">
    <text evidence="3">The sequence shown here is derived from an EMBL/GenBank/DDBJ whole genome shotgun (WGS) entry which is preliminary data.</text>
</comment>
<dbReference type="AlphaFoldDB" id="A0A2A4B3P7"/>
<dbReference type="GO" id="GO:0004497">
    <property type="term" value="F:monooxygenase activity"/>
    <property type="evidence" value="ECO:0007669"/>
    <property type="project" value="InterPro"/>
</dbReference>
<accession>A0A2A4B3P7</accession>
<feature type="binding site" evidence="2">
    <location>
        <position position="353"/>
    </location>
    <ligand>
        <name>FAD</name>
        <dbReference type="ChEBI" id="CHEBI:57692"/>
    </ligand>
</feature>
<reference evidence="3 4" key="1">
    <citation type="submission" date="2017-09" db="EMBL/GenBank/DDBJ databases">
        <title>Sphingomonas spermidinifaciens 9NM-10, whole genome shotgun sequence.</title>
        <authorList>
            <person name="Feng G."/>
            <person name="Zhu H."/>
        </authorList>
    </citation>
    <scope>NUCLEOTIDE SEQUENCE [LARGE SCALE GENOMIC DNA]</scope>
    <source>
        <strain evidence="3 4">9NM-10</strain>
    </source>
</reference>
<dbReference type="RefSeq" id="WP_096343693.1">
    <property type="nucleotide sequence ID" value="NZ_NWMW01000002.1"/>
</dbReference>
<evidence type="ECO:0000313" key="3">
    <source>
        <dbReference type="EMBL" id="PCD02314.1"/>
    </source>
</evidence>
<dbReference type="GO" id="GO:0000166">
    <property type="term" value="F:nucleotide binding"/>
    <property type="evidence" value="ECO:0007669"/>
    <property type="project" value="UniProtKB-KW"/>
</dbReference>
<feature type="binding site" evidence="2">
    <location>
        <position position="83"/>
    </location>
    <ligand>
        <name>7-chloro-L-tryptophan</name>
        <dbReference type="ChEBI" id="CHEBI:58713"/>
    </ligand>
</feature>
<dbReference type="InterPro" id="IPR033856">
    <property type="entry name" value="Trp_halogen"/>
</dbReference>